<dbReference type="AlphaFoldDB" id="A0AAD8F4I7"/>
<sequence>RQRVQRTLSDETTIGRAPRTQLKGRDSQYPYRVSNPGSWCQRNPIASRNIRADFL</sequence>
<evidence type="ECO:0000313" key="2">
    <source>
        <dbReference type="Proteomes" id="UP001233172"/>
    </source>
</evidence>
<accession>A0AAD8F4I7</accession>
<gene>
    <name evidence="1" type="ORF">Bpfe_019600</name>
</gene>
<comment type="caution">
    <text evidence="1">The sequence shown here is derived from an EMBL/GenBank/DDBJ whole genome shotgun (WGS) entry which is preliminary data.</text>
</comment>
<keyword evidence="2" id="KW-1185">Reference proteome</keyword>
<feature type="non-terminal residue" evidence="1">
    <location>
        <position position="1"/>
    </location>
</feature>
<dbReference type="Proteomes" id="UP001233172">
    <property type="component" value="Unassembled WGS sequence"/>
</dbReference>
<name>A0AAD8F4I7_BIOPF</name>
<organism evidence="1 2">
    <name type="scientific">Biomphalaria pfeifferi</name>
    <name type="common">Bloodfluke planorb</name>
    <name type="synonym">Freshwater snail</name>
    <dbReference type="NCBI Taxonomy" id="112525"/>
    <lineage>
        <taxon>Eukaryota</taxon>
        <taxon>Metazoa</taxon>
        <taxon>Spiralia</taxon>
        <taxon>Lophotrochozoa</taxon>
        <taxon>Mollusca</taxon>
        <taxon>Gastropoda</taxon>
        <taxon>Heterobranchia</taxon>
        <taxon>Euthyneura</taxon>
        <taxon>Panpulmonata</taxon>
        <taxon>Hygrophila</taxon>
        <taxon>Lymnaeoidea</taxon>
        <taxon>Planorbidae</taxon>
        <taxon>Biomphalaria</taxon>
    </lineage>
</organism>
<reference evidence="1" key="1">
    <citation type="journal article" date="2023" name="PLoS Negl. Trop. Dis.">
        <title>A genome sequence for Biomphalaria pfeifferi, the major vector snail for the human-infecting parasite Schistosoma mansoni.</title>
        <authorList>
            <person name="Bu L."/>
            <person name="Lu L."/>
            <person name="Laidemitt M.R."/>
            <person name="Zhang S.M."/>
            <person name="Mutuku M."/>
            <person name="Mkoji G."/>
            <person name="Steinauer M."/>
            <person name="Loker E.S."/>
        </authorList>
    </citation>
    <scope>NUCLEOTIDE SEQUENCE</scope>
    <source>
        <strain evidence="1">KasaAsao</strain>
    </source>
</reference>
<proteinExistence type="predicted"/>
<reference evidence="1" key="2">
    <citation type="submission" date="2023-04" db="EMBL/GenBank/DDBJ databases">
        <authorList>
            <person name="Bu L."/>
            <person name="Lu L."/>
            <person name="Laidemitt M.R."/>
            <person name="Zhang S.M."/>
            <person name="Mutuku M."/>
            <person name="Mkoji G."/>
            <person name="Steinauer M."/>
            <person name="Loker E.S."/>
        </authorList>
    </citation>
    <scope>NUCLEOTIDE SEQUENCE</scope>
    <source>
        <strain evidence="1">KasaAsao</strain>
        <tissue evidence="1">Whole Snail</tissue>
    </source>
</reference>
<dbReference type="EMBL" id="JASAOG010000108">
    <property type="protein sequence ID" value="KAK0051080.1"/>
    <property type="molecule type" value="Genomic_DNA"/>
</dbReference>
<evidence type="ECO:0000313" key="1">
    <source>
        <dbReference type="EMBL" id="KAK0051080.1"/>
    </source>
</evidence>
<protein>
    <submittedName>
        <fullName evidence="1">Uncharacterized protein</fullName>
    </submittedName>
</protein>